<evidence type="ECO:0000313" key="3">
    <source>
        <dbReference type="EnsemblFungi" id="CEF85139"/>
    </source>
</evidence>
<organism evidence="3">
    <name type="scientific">Gibberella zeae (strain ATCC MYA-4620 / CBS 123657 / FGSC 9075 / NRRL 31084 / PH-1)</name>
    <name type="common">Wheat head blight fungus</name>
    <name type="synonym">Fusarium graminearum</name>
    <dbReference type="NCBI Taxonomy" id="229533"/>
    <lineage>
        <taxon>Eukaryota</taxon>
        <taxon>Fungi</taxon>
        <taxon>Dikarya</taxon>
        <taxon>Ascomycota</taxon>
        <taxon>Pezizomycotina</taxon>
        <taxon>Sordariomycetes</taxon>
        <taxon>Hypocreomycetidae</taxon>
        <taxon>Hypocreales</taxon>
        <taxon>Nectriaceae</taxon>
        <taxon>Fusarium</taxon>
    </lineage>
</organism>
<reference evidence="3" key="3">
    <citation type="submission" date="2017-01" db="UniProtKB">
        <authorList>
            <consortium name="EnsemblFungi"/>
        </authorList>
    </citation>
    <scope>IDENTIFICATION</scope>
    <source>
        <strain evidence="3">PH-1 / ATCC MYA-4620 / FGSC 9075 / NRRL 31084</strain>
    </source>
</reference>
<proteinExistence type="predicted"/>
<reference evidence="3" key="1">
    <citation type="journal article" date="2007" name="Science">
        <title>The Fusarium graminearum genome reveals a link between localized polymorphism and pathogen specialization.</title>
        <authorList>
            <person name="Cuomo C.A."/>
            <person name="Gueldener U."/>
            <person name="Xu J.-R."/>
            <person name="Trail F."/>
            <person name="Turgeon B.G."/>
            <person name="Di Pietro A."/>
            <person name="Walton J.D."/>
            <person name="Ma L.-J."/>
            <person name="Baker S.E."/>
            <person name="Rep M."/>
            <person name="Adam G."/>
            <person name="Antoniw J."/>
            <person name="Baldwin T."/>
            <person name="Calvo S.E."/>
            <person name="Chang Y.-L."/>
            <person name="DeCaprio D."/>
            <person name="Gale L.R."/>
            <person name="Gnerre S."/>
            <person name="Goswami R.S."/>
            <person name="Hammond-Kosack K."/>
            <person name="Harris L.J."/>
            <person name="Hilburn K."/>
            <person name="Kennell J.C."/>
            <person name="Kroken S."/>
            <person name="Magnuson J.K."/>
            <person name="Mannhaupt G."/>
            <person name="Mauceli E.W."/>
            <person name="Mewes H.-W."/>
            <person name="Mitterbauer R."/>
            <person name="Muehlbauer G."/>
            <person name="Muensterkoetter M."/>
            <person name="Nelson D."/>
            <person name="O'Donnell K."/>
            <person name="Ouellet T."/>
            <person name="Qi W."/>
            <person name="Quesneville H."/>
            <person name="Roncero M.I.G."/>
            <person name="Seong K.-Y."/>
            <person name="Tetko I.V."/>
            <person name="Urban M."/>
            <person name="Waalwijk C."/>
            <person name="Ward T.J."/>
            <person name="Yao J."/>
            <person name="Birren B.W."/>
            <person name="Kistler H.C."/>
        </authorList>
    </citation>
    <scope>NUCLEOTIDE SEQUENCE [LARGE SCALE GENOMIC DNA]</scope>
    <source>
        <strain evidence="3">PH-1 / ATCC MYA-4620 / FGSC 9075 / NRRL 31084</strain>
    </source>
</reference>
<gene>
    <name evidence="3" type="primary">FG07709.1</name>
</gene>
<sequence>MRLVKRHKPSRQVRFILSFSSLLKRTIHRSYFHFHTFMMHTVHDVIHATESVSQQVTDASSYDDGPQLSPEQQAESIAAKTRVLDILSRSIKDVESALNPVNRVGVDEQPGVVAMDVQPDGNQPPGDVLRQCMYGKDSGLGKHIPSLQKMAEDMGPTIDTFRMILDKPYLKNYNAMINSTPVVGLKGDNVMYTEVKTGGVRGVEMVWSIFGRIPDGVVIDATTAIHFFPYKGDFCMSVGTAIYRKRHRDDRDQKVNLAIDDWPRLYQDDWEKVGDKCLPTAKALSVLPFVRLTGKGTQFNLVVLDDAGRLLSLDGDLRYGSNFYKELKNNTENNTAARNLKINRATYWNGNIVVLDDKSNTWNLNADFDAHTFTVGDQMPVDPLLEFTATDISPVGVKADGWVYRRRLGTVNDSSDEPDKKMGWEKLIQQNSVAHLGVASPGVMLSLEALTRSLRDRYLSAQSSIYPVLNKMDAFAMNQEFLLQTQLEAVTEYQNNKDNASKQNTAIKEAKKLVKHTKVWSSIMRSQLEHGKKTVSLMGEELPSVQSQIDQQLIVLKDKLVSLEAQIKAKSTIDTSSWVSISSMLLGIGLAILGAATDVGAMSLDSVGGALFVGGLVATCDAGTQLSKPAGLITDLERQLQGVSEAISQVKDVVNKSGDLENMYGSLNGFWSRISNAVESLKDMNQATALQIGEGLVGDSRSIEESFSVAQNMKNVCTLYLAVLNRNGISLTDEDDDEDDKDEE</sequence>
<dbReference type="AlphaFoldDB" id="A0A098DUW4"/>
<feature type="region of interest" description="Disordered" evidence="2">
    <location>
        <begin position="56"/>
        <end position="75"/>
    </location>
</feature>
<keyword evidence="1" id="KW-0175">Coiled coil</keyword>
<protein>
    <submittedName>
        <fullName evidence="3">Uncharacterized protein</fullName>
    </submittedName>
</protein>
<feature type="coiled-coil region" evidence="1">
    <location>
        <begin position="483"/>
        <end position="510"/>
    </location>
</feature>
<accession>A0A0E0SFC6</accession>
<evidence type="ECO:0000256" key="2">
    <source>
        <dbReference type="SAM" id="MobiDB-lite"/>
    </source>
</evidence>
<reference evidence="3" key="2">
    <citation type="journal article" date="2010" name="Nature">
        <title>Comparative genomics reveals mobile pathogenicity chromosomes in Fusarium.</title>
        <authorList>
            <person name="Ma L.J."/>
            <person name="van der Does H.C."/>
            <person name="Borkovich K.A."/>
            <person name="Coleman J.J."/>
            <person name="Daboussi M.J."/>
            <person name="Di Pietro A."/>
            <person name="Dufresne M."/>
            <person name="Freitag M."/>
            <person name="Grabherr M."/>
            <person name="Henrissat B."/>
            <person name="Houterman P.M."/>
            <person name="Kang S."/>
            <person name="Shim W.B."/>
            <person name="Woloshuk C."/>
            <person name="Xie X."/>
            <person name="Xu J.R."/>
            <person name="Antoniw J."/>
            <person name="Baker S.E."/>
            <person name="Bluhm B.H."/>
            <person name="Breakspear A."/>
            <person name="Brown D.W."/>
            <person name="Butchko R.A."/>
            <person name="Chapman S."/>
            <person name="Coulson R."/>
            <person name="Coutinho P.M."/>
            <person name="Danchin E.G."/>
            <person name="Diener A."/>
            <person name="Gale L.R."/>
            <person name="Gardiner D.M."/>
            <person name="Goff S."/>
            <person name="Hammond-Kosack K.E."/>
            <person name="Hilburn K."/>
            <person name="Hua-Van A."/>
            <person name="Jonkers W."/>
            <person name="Kazan K."/>
            <person name="Kodira C.D."/>
            <person name="Koehrsen M."/>
            <person name="Kumar L."/>
            <person name="Lee Y.H."/>
            <person name="Li L."/>
            <person name="Manners J.M."/>
            <person name="Miranda-Saavedra D."/>
            <person name="Mukherjee M."/>
            <person name="Park G."/>
            <person name="Park J."/>
            <person name="Park S.Y."/>
            <person name="Proctor R.H."/>
            <person name="Regev A."/>
            <person name="Ruiz-Roldan M.C."/>
            <person name="Sain D."/>
            <person name="Sakthikumar S."/>
            <person name="Sykes S."/>
            <person name="Schwartz D.C."/>
            <person name="Turgeon B.G."/>
            <person name="Wapinski I."/>
            <person name="Yoder O."/>
            <person name="Young S."/>
            <person name="Zeng Q."/>
            <person name="Zhou S."/>
            <person name="Galagan J."/>
            <person name="Cuomo C.A."/>
            <person name="Kistler H.C."/>
            <person name="Rep M."/>
        </authorList>
    </citation>
    <scope>GENOME REANNOTATION</scope>
    <source>
        <strain evidence="3">PH-1 / ATCC MYA-4620 / FGSC 9075 / NRRL 31084</strain>
    </source>
</reference>
<dbReference type="EnsemblFungi" id="CEF85139">
    <property type="protein sequence ID" value="CEF85139"/>
    <property type="gene ID" value="FGRRES_07709_M"/>
</dbReference>
<evidence type="ECO:0000256" key="1">
    <source>
        <dbReference type="SAM" id="Coils"/>
    </source>
</evidence>
<name>A0A098DUW4_GIBZE</name>
<accession>A0A098DUW4</accession>
<dbReference type="EMBL" id="HG970335">
    <property type="status" value="NOT_ANNOTATED_CDS"/>
    <property type="molecule type" value="Genomic_DNA"/>
</dbReference>